<keyword evidence="2" id="KW-1185">Reference proteome</keyword>
<proteinExistence type="predicted"/>
<evidence type="ECO:0000313" key="1">
    <source>
        <dbReference type="EMBL" id="GHJ34263.1"/>
    </source>
</evidence>
<reference evidence="1" key="1">
    <citation type="submission" date="2024-05" db="EMBL/GenBank/DDBJ databases">
        <title>Whole genome shotgun sequence of Streptomyces hygroscopicus NBRC 113678.</title>
        <authorList>
            <person name="Komaki H."/>
            <person name="Tamura T."/>
        </authorList>
    </citation>
    <scope>NUCLEOTIDE SEQUENCE</scope>
    <source>
        <strain evidence="1">N11-34</strain>
    </source>
</reference>
<accession>A0ABQ3UF79</accession>
<dbReference type="Proteomes" id="UP001054854">
    <property type="component" value="Unassembled WGS sequence"/>
</dbReference>
<organism evidence="1 2">
    <name type="scientific">Streptomyces hygroscopicus</name>
    <dbReference type="NCBI Taxonomy" id="1912"/>
    <lineage>
        <taxon>Bacteria</taxon>
        <taxon>Bacillati</taxon>
        <taxon>Actinomycetota</taxon>
        <taxon>Actinomycetes</taxon>
        <taxon>Kitasatosporales</taxon>
        <taxon>Streptomycetaceae</taxon>
        <taxon>Streptomyces</taxon>
        <taxon>Streptomyces violaceusniger group</taxon>
    </lineage>
</organism>
<evidence type="ECO:0000313" key="2">
    <source>
        <dbReference type="Proteomes" id="UP001054854"/>
    </source>
</evidence>
<name>A0ABQ3UF79_STRHY</name>
<dbReference type="RefSeq" id="WP_236260083.1">
    <property type="nucleotide sequence ID" value="NZ_BNEK01000007.1"/>
</dbReference>
<gene>
    <name evidence="1" type="ORF">TPA0910_86960</name>
</gene>
<protein>
    <submittedName>
        <fullName evidence="1">Uncharacterized protein</fullName>
    </submittedName>
</protein>
<sequence length="132" mass="15007">MDHIAATYREVIAETRTVAPDAGPAPADEAAAYEWMAANTPRLTAEQQQARDTMILRHSLEYAIALGDEAVIRRIPCPMCRCWSLFWRRTSRVAACVNRECRDRHDRPSIWELRQLAADRVAAKIVRSRTAT</sequence>
<comment type="caution">
    <text evidence="1">The sequence shown here is derived from an EMBL/GenBank/DDBJ whole genome shotgun (WGS) entry which is preliminary data.</text>
</comment>
<dbReference type="EMBL" id="BNEK01000007">
    <property type="protein sequence ID" value="GHJ34263.1"/>
    <property type="molecule type" value="Genomic_DNA"/>
</dbReference>